<dbReference type="InterPro" id="IPR000571">
    <property type="entry name" value="Znf_CCCH"/>
</dbReference>
<reference evidence="7 8" key="1">
    <citation type="journal article" date="2020" name="ISME J.">
        <title>Uncovering the hidden diversity of litter-decomposition mechanisms in mushroom-forming fungi.</title>
        <authorList>
            <person name="Floudas D."/>
            <person name="Bentzer J."/>
            <person name="Ahren D."/>
            <person name="Johansson T."/>
            <person name="Persson P."/>
            <person name="Tunlid A."/>
        </authorList>
    </citation>
    <scope>NUCLEOTIDE SEQUENCE [LARGE SCALE GENOMIC DNA]</scope>
    <source>
        <strain evidence="7 8">CBS 146.42</strain>
    </source>
</reference>
<dbReference type="SMART" id="SM00356">
    <property type="entry name" value="ZnF_C3H1"/>
    <property type="match status" value="4"/>
</dbReference>
<keyword evidence="1 4" id="KW-0479">Metal-binding</keyword>
<evidence type="ECO:0000256" key="4">
    <source>
        <dbReference type="PROSITE-ProRule" id="PRU00723"/>
    </source>
</evidence>
<feature type="zinc finger region" description="C3H1-type" evidence="4">
    <location>
        <begin position="209"/>
        <end position="237"/>
    </location>
</feature>
<feature type="zinc finger region" description="C3H1-type" evidence="4">
    <location>
        <begin position="241"/>
        <end position="264"/>
    </location>
</feature>
<dbReference type="Proteomes" id="UP000559027">
    <property type="component" value="Unassembled WGS sequence"/>
</dbReference>
<evidence type="ECO:0000259" key="6">
    <source>
        <dbReference type="PROSITE" id="PS50103"/>
    </source>
</evidence>
<dbReference type="AlphaFoldDB" id="A0A8H5GCM4"/>
<dbReference type="OrthoDB" id="410307at2759"/>
<proteinExistence type="predicted"/>
<dbReference type="GO" id="GO:0005634">
    <property type="term" value="C:nucleus"/>
    <property type="evidence" value="ECO:0007669"/>
    <property type="project" value="TreeGrafter"/>
</dbReference>
<sequence length="426" mass="45703">MASSSGAGESSSNGMSAEDQMRDEIARLTATINQHKSGQLPKPPSSSYNPYSYGGYRGRGRGRGGAMMGGSGSGPHKQYVRPGLVAANSTGGKGKENASAGGGATAGEASAGVGASEGGEEKAQAGGGRKEVVIGGVAFEASKRSLVRKDLATTKPKTKKAAPHSFTRKGPPGHLVPRSRMYKPKGRNMTLDNTGRTYTHSRPKKATIRKIDKPCSRFTKTGTCSRGLTCPYQHDPTKIAICWKFMQGDCPETADTCNLSHNPTPERTPLCVHFLNRGRCTKEKCLFPHVNVGKKEGVCKDFAVLGYCEKGVECDKNHVRECPEFEETGECRTRGCKLPHVIKANAKWAKKDKAVEEKKMEVAGGIDVGGGEKVLTAPSGNLGDEYISLIFNESDESESSDGEEEEEEEEEGEEEEPEPEEMEVHA</sequence>
<feature type="compositionally biased region" description="Low complexity" evidence="5">
    <location>
        <begin position="1"/>
        <end position="18"/>
    </location>
</feature>
<feature type="compositionally biased region" description="Gly residues" evidence="5">
    <location>
        <begin position="63"/>
        <end position="73"/>
    </location>
</feature>
<keyword evidence="3 4" id="KW-0862">Zinc</keyword>
<feature type="region of interest" description="Disordered" evidence="5">
    <location>
        <begin position="390"/>
        <end position="426"/>
    </location>
</feature>
<feature type="region of interest" description="Disordered" evidence="5">
    <location>
        <begin position="154"/>
        <end position="175"/>
    </location>
</feature>
<feature type="zinc finger region" description="C3H1-type" evidence="4">
    <location>
        <begin position="293"/>
        <end position="321"/>
    </location>
</feature>
<dbReference type="PANTHER" id="PTHR46156:SF1">
    <property type="entry name" value="ZINC FINGER CCCH DOMAIN-CONTAINING PROTEIN 3"/>
    <property type="match status" value="1"/>
</dbReference>
<evidence type="ECO:0000256" key="5">
    <source>
        <dbReference type="SAM" id="MobiDB-lite"/>
    </source>
</evidence>
<dbReference type="Gene3D" id="4.10.1000.10">
    <property type="entry name" value="Zinc finger, CCCH-type"/>
    <property type="match status" value="2"/>
</dbReference>
<feature type="zinc finger region" description="C3H1-type" evidence="4">
    <location>
        <begin position="265"/>
        <end position="292"/>
    </location>
</feature>
<organism evidence="7 8">
    <name type="scientific">Leucocoprinus leucothites</name>
    <dbReference type="NCBI Taxonomy" id="201217"/>
    <lineage>
        <taxon>Eukaryota</taxon>
        <taxon>Fungi</taxon>
        <taxon>Dikarya</taxon>
        <taxon>Basidiomycota</taxon>
        <taxon>Agaricomycotina</taxon>
        <taxon>Agaricomycetes</taxon>
        <taxon>Agaricomycetidae</taxon>
        <taxon>Agaricales</taxon>
        <taxon>Agaricineae</taxon>
        <taxon>Agaricaceae</taxon>
        <taxon>Leucocoprinus</taxon>
    </lineage>
</organism>
<dbReference type="GO" id="GO:0008270">
    <property type="term" value="F:zinc ion binding"/>
    <property type="evidence" value="ECO:0007669"/>
    <property type="project" value="UniProtKB-KW"/>
</dbReference>
<keyword evidence="2 4" id="KW-0863">Zinc-finger</keyword>
<evidence type="ECO:0000256" key="2">
    <source>
        <dbReference type="ARBA" id="ARBA00022771"/>
    </source>
</evidence>
<evidence type="ECO:0000256" key="1">
    <source>
        <dbReference type="ARBA" id="ARBA00022723"/>
    </source>
</evidence>
<dbReference type="SUPFAM" id="SSF90229">
    <property type="entry name" value="CCCH zinc finger"/>
    <property type="match status" value="1"/>
</dbReference>
<dbReference type="PANTHER" id="PTHR46156">
    <property type="entry name" value="CCCH ZINGC FINGER"/>
    <property type="match status" value="1"/>
</dbReference>
<dbReference type="EMBL" id="JAACJO010000002">
    <property type="protein sequence ID" value="KAF5362503.1"/>
    <property type="molecule type" value="Genomic_DNA"/>
</dbReference>
<accession>A0A8H5GCM4</accession>
<evidence type="ECO:0000313" key="7">
    <source>
        <dbReference type="EMBL" id="KAF5362503.1"/>
    </source>
</evidence>
<evidence type="ECO:0000256" key="3">
    <source>
        <dbReference type="ARBA" id="ARBA00022833"/>
    </source>
</evidence>
<feature type="region of interest" description="Disordered" evidence="5">
    <location>
        <begin position="1"/>
        <end position="127"/>
    </location>
</feature>
<feature type="domain" description="C3H1-type" evidence="6">
    <location>
        <begin position="209"/>
        <end position="237"/>
    </location>
</feature>
<evidence type="ECO:0000313" key="8">
    <source>
        <dbReference type="Proteomes" id="UP000559027"/>
    </source>
</evidence>
<protein>
    <recommendedName>
        <fullName evidence="6">C3H1-type domain-containing protein</fullName>
    </recommendedName>
</protein>
<feature type="domain" description="C3H1-type" evidence="6">
    <location>
        <begin position="293"/>
        <end position="321"/>
    </location>
</feature>
<gene>
    <name evidence="7" type="ORF">D9756_002291</name>
</gene>
<comment type="caution">
    <text evidence="7">The sequence shown here is derived from an EMBL/GenBank/DDBJ whole genome shotgun (WGS) entry which is preliminary data.</text>
</comment>
<dbReference type="InterPro" id="IPR036855">
    <property type="entry name" value="Znf_CCCH_sf"/>
</dbReference>
<feature type="domain" description="C3H1-type" evidence="6">
    <location>
        <begin position="265"/>
        <end position="292"/>
    </location>
</feature>
<feature type="domain" description="C3H1-type" evidence="6">
    <location>
        <begin position="241"/>
        <end position="264"/>
    </location>
</feature>
<feature type="compositionally biased region" description="Low complexity" evidence="5">
    <location>
        <begin position="45"/>
        <end position="54"/>
    </location>
</feature>
<feature type="compositionally biased region" description="Acidic residues" evidence="5">
    <location>
        <begin position="393"/>
        <end position="426"/>
    </location>
</feature>
<keyword evidence="8" id="KW-1185">Reference proteome</keyword>
<name>A0A8H5GCM4_9AGAR</name>
<dbReference type="Pfam" id="PF00642">
    <property type="entry name" value="zf-CCCH"/>
    <property type="match status" value="1"/>
</dbReference>
<dbReference type="PROSITE" id="PS50103">
    <property type="entry name" value="ZF_C3H1"/>
    <property type="match status" value="4"/>
</dbReference>